<organism evidence="2 3">
    <name type="scientific">Cellulomonas wangsupingiae</name>
    <dbReference type="NCBI Taxonomy" id="2968085"/>
    <lineage>
        <taxon>Bacteria</taxon>
        <taxon>Bacillati</taxon>
        <taxon>Actinomycetota</taxon>
        <taxon>Actinomycetes</taxon>
        <taxon>Micrococcales</taxon>
        <taxon>Cellulomonadaceae</taxon>
        <taxon>Cellulomonas</taxon>
    </lineage>
</organism>
<name>A0ABY5KC02_9CELL</name>
<reference evidence="2 3" key="1">
    <citation type="submission" date="2022-07" db="EMBL/GenBank/DDBJ databases">
        <title>Novel species in genus cellulomonas.</title>
        <authorList>
            <person name="Ye L."/>
        </authorList>
    </citation>
    <scope>NUCLEOTIDE SEQUENCE [LARGE SCALE GENOMIC DNA]</scope>
    <source>
        <strain evidence="3">zg-Y908</strain>
    </source>
</reference>
<protein>
    <submittedName>
        <fullName evidence="2">CinA family protein</fullName>
    </submittedName>
</protein>
<dbReference type="Pfam" id="PF02464">
    <property type="entry name" value="CinA"/>
    <property type="match status" value="1"/>
</dbReference>
<sequence length="161" mass="15915">MSASPEVAARVLDALARRGRSLAVAESLTGGLVTATFVEVPGASAVLRGGVVAYATDLKAALLGVDRVLLAARGAVDPDVAVAMARGVRERLTADVGLATTGVAGPDPQDGQPVGTVHVAVVTGDVCEVRSLELPGDRGAVRAAACAAVLALASEVLGAEP</sequence>
<evidence type="ECO:0000313" key="3">
    <source>
        <dbReference type="Proteomes" id="UP001317322"/>
    </source>
</evidence>
<proteinExistence type="predicted"/>
<dbReference type="SUPFAM" id="SSF142433">
    <property type="entry name" value="CinA-like"/>
    <property type="match status" value="1"/>
</dbReference>
<evidence type="ECO:0000313" key="2">
    <source>
        <dbReference type="EMBL" id="UUI66610.1"/>
    </source>
</evidence>
<gene>
    <name evidence="2" type="ORF">NP075_07860</name>
</gene>
<dbReference type="InterPro" id="IPR036653">
    <property type="entry name" value="CinA-like_C"/>
</dbReference>
<dbReference type="RefSeq" id="WP_227565033.1">
    <property type="nucleotide sequence ID" value="NZ_CP101989.1"/>
</dbReference>
<dbReference type="Proteomes" id="UP001317322">
    <property type="component" value="Chromosome"/>
</dbReference>
<dbReference type="Gene3D" id="3.90.950.20">
    <property type="entry name" value="CinA-like"/>
    <property type="match status" value="1"/>
</dbReference>
<dbReference type="InterPro" id="IPR008136">
    <property type="entry name" value="CinA_C"/>
</dbReference>
<keyword evidence="3" id="KW-1185">Reference proteome</keyword>
<dbReference type="NCBIfam" id="TIGR00199">
    <property type="entry name" value="PncC_domain"/>
    <property type="match status" value="1"/>
</dbReference>
<accession>A0ABY5KC02</accession>
<feature type="domain" description="CinA C-terminal" evidence="1">
    <location>
        <begin position="7"/>
        <end position="156"/>
    </location>
</feature>
<evidence type="ECO:0000259" key="1">
    <source>
        <dbReference type="Pfam" id="PF02464"/>
    </source>
</evidence>
<dbReference type="EMBL" id="CP101989">
    <property type="protein sequence ID" value="UUI66610.1"/>
    <property type="molecule type" value="Genomic_DNA"/>
</dbReference>